<evidence type="ECO:0008006" key="3">
    <source>
        <dbReference type="Google" id="ProtNLM"/>
    </source>
</evidence>
<reference evidence="1 2" key="1">
    <citation type="submission" date="2021-06" db="EMBL/GenBank/DDBJ databases">
        <title>Caerostris extrusa draft genome.</title>
        <authorList>
            <person name="Kono N."/>
            <person name="Arakawa K."/>
        </authorList>
    </citation>
    <scope>NUCLEOTIDE SEQUENCE [LARGE SCALE GENOMIC DNA]</scope>
</reference>
<gene>
    <name evidence="1" type="ORF">CEXT_158971</name>
</gene>
<comment type="caution">
    <text evidence="1">The sequence shown here is derived from an EMBL/GenBank/DDBJ whole genome shotgun (WGS) entry which is preliminary data.</text>
</comment>
<name>A0AAV4XNX0_CAEEX</name>
<evidence type="ECO:0000313" key="2">
    <source>
        <dbReference type="Proteomes" id="UP001054945"/>
    </source>
</evidence>
<accession>A0AAV4XNX0</accession>
<protein>
    <recommendedName>
        <fullName evidence="3">Transposase</fullName>
    </recommendedName>
</protein>
<sequence length="132" mass="15186">MERKQGKAVQILVLINKKRGKPIAAQLPSNTNLILSRPVSTAPEDMRSSEFLVNAYEESYNEVPFSEHLHKSVPSTGRTRTEILDMFFTAVKRFTNFFPSGWKLFLQDQQHDKNSAEDWCLRAGVHSRCLYL</sequence>
<dbReference type="AlphaFoldDB" id="A0AAV4XNX0"/>
<evidence type="ECO:0000313" key="1">
    <source>
        <dbReference type="EMBL" id="GIY96820.1"/>
    </source>
</evidence>
<organism evidence="1 2">
    <name type="scientific">Caerostris extrusa</name>
    <name type="common">Bark spider</name>
    <name type="synonym">Caerostris bankana</name>
    <dbReference type="NCBI Taxonomy" id="172846"/>
    <lineage>
        <taxon>Eukaryota</taxon>
        <taxon>Metazoa</taxon>
        <taxon>Ecdysozoa</taxon>
        <taxon>Arthropoda</taxon>
        <taxon>Chelicerata</taxon>
        <taxon>Arachnida</taxon>
        <taxon>Araneae</taxon>
        <taxon>Araneomorphae</taxon>
        <taxon>Entelegynae</taxon>
        <taxon>Araneoidea</taxon>
        <taxon>Araneidae</taxon>
        <taxon>Caerostris</taxon>
    </lineage>
</organism>
<keyword evidence="2" id="KW-1185">Reference proteome</keyword>
<dbReference type="Proteomes" id="UP001054945">
    <property type="component" value="Unassembled WGS sequence"/>
</dbReference>
<dbReference type="EMBL" id="BPLR01018093">
    <property type="protein sequence ID" value="GIY96820.1"/>
    <property type="molecule type" value="Genomic_DNA"/>
</dbReference>
<proteinExistence type="predicted"/>